<dbReference type="InterPro" id="IPR028280">
    <property type="entry name" value="Njmu-R1"/>
</dbReference>
<organism evidence="1 2">
    <name type="scientific">Ataeniobius toweri</name>
    <dbReference type="NCBI Taxonomy" id="208326"/>
    <lineage>
        <taxon>Eukaryota</taxon>
        <taxon>Metazoa</taxon>
        <taxon>Chordata</taxon>
        <taxon>Craniata</taxon>
        <taxon>Vertebrata</taxon>
        <taxon>Euteleostomi</taxon>
        <taxon>Actinopterygii</taxon>
        <taxon>Neopterygii</taxon>
        <taxon>Teleostei</taxon>
        <taxon>Neoteleostei</taxon>
        <taxon>Acanthomorphata</taxon>
        <taxon>Ovalentaria</taxon>
        <taxon>Atherinomorphae</taxon>
        <taxon>Cyprinodontiformes</taxon>
        <taxon>Goodeidae</taxon>
        <taxon>Ataeniobius</taxon>
    </lineage>
</organism>
<proteinExistence type="predicted"/>
<dbReference type="EMBL" id="JAHUTI010080083">
    <property type="protein sequence ID" value="MED6258172.1"/>
    <property type="molecule type" value="Genomic_DNA"/>
</dbReference>
<dbReference type="Proteomes" id="UP001345963">
    <property type="component" value="Unassembled WGS sequence"/>
</dbReference>
<accession>A0ABU7C667</accession>
<comment type="caution">
    <text evidence="1">The sequence shown here is derived from an EMBL/GenBank/DDBJ whole genome shotgun (WGS) entry which is preliminary data.</text>
</comment>
<evidence type="ECO:0000313" key="1">
    <source>
        <dbReference type="EMBL" id="MED6258172.1"/>
    </source>
</evidence>
<keyword evidence="2" id="KW-1185">Reference proteome</keyword>
<dbReference type="Pfam" id="PF15053">
    <property type="entry name" value="Njmu-R1"/>
    <property type="match status" value="1"/>
</dbReference>
<dbReference type="PANTHER" id="PTHR14416:SF2">
    <property type="entry name" value="PROTEIN NJMU-R1"/>
    <property type="match status" value="1"/>
</dbReference>
<sequence length="100" mass="11310">MGNIATVELSLPEQAVGCYCCLLEQERSPEQPDADGNGYVICFMGGSEKGLNLYPCFFYGINKSYNKFRRFYCISIVQHPYVSIAALLLNPLKFFDTTYI</sequence>
<name>A0ABU7C667_9TELE</name>
<gene>
    <name evidence="1" type="ORF">ATANTOWER_003809</name>
</gene>
<dbReference type="PANTHER" id="PTHR14416">
    <property type="entry name" value="PROTEIN NJMU-R1"/>
    <property type="match status" value="1"/>
</dbReference>
<protein>
    <submittedName>
        <fullName evidence="1">Uncharacterized protein</fullName>
    </submittedName>
</protein>
<evidence type="ECO:0000313" key="2">
    <source>
        <dbReference type="Proteomes" id="UP001345963"/>
    </source>
</evidence>
<reference evidence="1 2" key="1">
    <citation type="submission" date="2021-07" db="EMBL/GenBank/DDBJ databases">
        <authorList>
            <person name="Palmer J.M."/>
        </authorList>
    </citation>
    <scope>NUCLEOTIDE SEQUENCE [LARGE SCALE GENOMIC DNA]</scope>
    <source>
        <strain evidence="1 2">AT_MEX2019</strain>
        <tissue evidence="1">Muscle</tissue>
    </source>
</reference>